<feature type="non-terminal residue" evidence="2">
    <location>
        <position position="1"/>
    </location>
</feature>
<dbReference type="InterPro" id="IPR000210">
    <property type="entry name" value="BTB/POZ_dom"/>
</dbReference>
<keyword evidence="3" id="KW-1185">Reference proteome</keyword>
<accession>A0A9P8FT61</accession>
<dbReference type="SUPFAM" id="SSF54695">
    <property type="entry name" value="POZ domain"/>
    <property type="match status" value="1"/>
</dbReference>
<sequence>FHQINSVVSSDTMELMGTYDRRIWRWWVMSDIIGKSNDNKIQTQSQKDDSESPFCATVHKELLCFYSPYYTAAIKGHFSESHKDLFTLRLDASQTRLFVEWLYTGRFERIFMDATDIFSISFLVPLVLHHIADEKMMLAFRRSIMAQSMHCQDQHRLSLSQAMPCLKVLPQDSGLFRYLVDYWVHYGSQNYVSDIDEFDDDQRIPRAFFNQALTKFAQENKEGYLVNSLSSKECLDIVCNYHEHIDFEEWKHIYRLVFTDPCCSVINDYECDSNCDHPADMIKRGQACAYHEHSSPEEWKTCGGDDFEQSVDLIYLKGTTAIDPLPEKRFARFNNPDSILYSPDNMIYTLSSCP</sequence>
<reference evidence="2" key="2">
    <citation type="submission" date="2021-08" db="EMBL/GenBank/DDBJ databases">
        <authorList>
            <person name="Gostincar C."/>
            <person name="Sun X."/>
            <person name="Song Z."/>
            <person name="Gunde-Cimerman N."/>
        </authorList>
    </citation>
    <scope>NUCLEOTIDE SEQUENCE</scope>
    <source>
        <strain evidence="2">EXF-9298</strain>
    </source>
</reference>
<proteinExistence type="predicted"/>
<evidence type="ECO:0000259" key="1">
    <source>
        <dbReference type="PROSITE" id="PS50097"/>
    </source>
</evidence>
<dbReference type="EMBL" id="JAHFXS010000826">
    <property type="protein sequence ID" value="KAG9981611.1"/>
    <property type="molecule type" value="Genomic_DNA"/>
</dbReference>
<feature type="non-terminal residue" evidence="2">
    <location>
        <position position="354"/>
    </location>
</feature>
<dbReference type="CDD" id="cd18186">
    <property type="entry name" value="BTB_POZ_ZBTB_KLHL-like"/>
    <property type="match status" value="1"/>
</dbReference>
<evidence type="ECO:0000313" key="3">
    <source>
        <dbReference type="Proteomes" id="UP000729357"/>
    </source>
</evidence>
<feature type="domain" description="BTB" evidence="1">
    <location>
        <begin position="58"/>
        <end position="108"/>
    </location>
</feature>
<dbReference type="InterPro" id="IPR011333">
    <property type="entry name" value="SKP1/BTB/POZ_sf"/>
</dbReference>
<dbReference type="Proteomes" id="UP000729357">
    <property type="component" value="Unassembled WGS sequence"/>
</dbReference>
<dbReference type="AlphaFoldDB" id="A0A9P8FT61"/>
<reference evidence="2" key="1">
    <citation type="journal article" date="2021" name="J Fungi (Basel)">
        <title>Virulence traits and population genomics of the black yeast Aureobasidium melanogenum.</title>
        <authorList>
            <person name="Cernosa A."/>
            <person name="Sun X."/>
            <person name="Gostincar C."/>
            <person name="Fang C."/>
            <person name="Gunde-Cimerman N."/>
            <person name="Song Z."/>
        </authorList>
    </citation>
    <scope>NUCLEOTIDE SEQUENCE</scope>
    <source>
        <strain evidence="2">EXF-9298</strain>
    </source>
</reference>
<name>A0A9P8FT61_AURME</name>
<organism evidence="2 3">
    <name type="scientific">Aureobasidium melanogenum</name>
    <name type="common">Aureobasidium pullulans var. melanogenum</name>
    <dbReference type="NCBI Taxonomy" id="46634"/>
    <lineage>
        <taxon>Eukaryota</taxon>
        <taxon>Fungi</taxon>
        <taxon>Dikarya</taxon>
        <taxon>Ascomycota</taxon>
        <taxon>Pezizomycotina</taxon>
        <taxon>Dothideomycetes</taxon>
        <taxon>Dothideomycetidae</taxon>
        <taxon>Dothideales</taxon>
        <taxon>Saccotheciaceae</taxon>
        <taxon>Aureobasidium</taxon>
    </lineage>
</organism>
<dbReference type="PROSITE" id="PS50097">
    <property type="entry name" value="BTB"/>
    <property type="match status" value="1"/>
</dbReference>
<dbReference type="Gene3D" id="3.30.710.10">
    <property type="entry name" value="Potassium Channel Kv1.1, Chain A"/>
    <property type="match status" value="1"/>
</dbReference>
<comment type="caution">
    <text evidence="2">The sequence shown here is derived from an EMBL/GenBank/DDBJ whole genome shotgun (WGS) entry which is preliminary data.</text>
</comment>
<protein>
    <recommendedName>
        <fullName evidence="1">BTB domain-containing protein</fullName>
    </recommendedName>
</protein>
<gene>
    <name evidence="2" type="ORF">KCU98_g7344</name>
</gene>
<evidence type="ECO:0000313" key="2">
    <source>
        <dbReference type="EMBL" id="KAG9981611.1"/>
    </source>
</evidence>